<dbReference type="EMBL" id="JBEPLU010000005">
    <property type="protein sequence ID" value="MET3528678.1"/>
    <property type="molecule type" value="Genomic_DNA"/>
</dbReference>
<keyword evidence="7" id="KW-0798">TonB box</keyword>
<evidence type="ECO:0000313" key="9">
    <source>
        <dbReference type="EMBL" id="MET3528678.1"/>
    </source>
</evidence>
<keyword evidence="9" id="KW-0675">Receptor</keyword>
<reference evidence="9 10" key="1">
    <citation type="submission" date="2024-06" db="EMBL/GenBank/DDBJ databases">
        <title>Genomic Encyclopedia of Type Strains, Phase IV (KMG-IV): sequencing the most valuable type-strain genomes for metagenomic binning, comparative biology and taxonomic classification.</title>
        <authorList>
            <person name="Goeker M."/>
        </authorList>
    </citation>
    <scope>NUCLEOTIDE SEQUENCE [LARGE SCALE GENOMIC DNA]</scope>
    <source>
        <strain evidence="9 10">DSM 17809</strain>
    </source>
</reference>
<dbReference type="InterPro" id="IPR011662">
    <property type="entry name" value="Secretin/TonB_short_N"/>
</dbReference>
<evidence type="ECO:0000256" key="6">
    <source>
        <dbReference type="ARBA" id="ARBA00023237"/>
    </source>
</evidence>
<comment type="caution">
    <text evidence="9">The sequence shown here is derived from an EMBL/GenBank/DDBJ whole genome shotgun (WGS) entry which is preliminary data.</text>
</comment>
<dbReference type="NCBIfam" id="TIGR01782">
    <property type="entry name" value="TonB-Xanth-Caul"/>
    <property type="match status" value="1"/>
</dbReference>
<evidence type="ECO:0000256" key="1">
    <source>
        <dbReference type="ARBA" id="ARBA00004442"/>
    </source>
</evidence>
<dbReference type="InterPro" id="IPR000531">
    <property type="entry name" value="Beta-barrel_TonB"/>
</dbReference>
<organism evidence="9 10">
    <name type="scientific">Phenylobacterium koreense</name>
    <dbReference type="NCBI Taxonomy" id="266125"/>
    <lineage>
        <taxon>Bacteria</taxon>
        <taxon>Pseudomonadati</taxon>
        <taxon>Pseudomonadota</taxon>
        <taxon>Alphaproteobacteria</taxon>
        <taxon>Caulobacterales</taxon>
        <taxon>Caulobacteraceae</taxon>
        <taxon>Phenylobacterium</taxon>
    </lineage>
</organism>
<dbReference type="Gene3D" id="2.170.130.10">
    <property type="entry name" value="TonB-dependent receptor, plug domain"/>
    <property type="match status" value="1"/>
</dbReference>
<protein>
    <submittedName>
        <fullName evidence="9">TonB-dependent receptor</fullName>
    </submittedName>
</protein>
<dbReference type="Pfam" id="PF00593">
    <property type="entry name" value="TonB_dep_Rec_b-barrel"/>
    <property type="match status" value="1"/>
</dbReference>
<evidence type="ECO:0000256" key="4">
    <source>
        <dbReference type="ARBA" id="ARBA00023004"/>
    </source>
</evidence>
<comment type="subcellular location">
    <subcellularLocation>
        <location evidence="1 7">Cell outer membrane</location>
    </subcellularLocation>
</comment>
<proteinExistence type="inferred from homology"/>
<dbReference type="SUPFAM" id="SSF49464">
    <property type="entry name" value="Carboxypeptidase regulatory domain-like"/>
    <property type="match status" value="1"/>
</dbReference>
<gene>
    <name evidence="9" type="ORF">ABID41_003820</name>
</gene>
<keyword evidence="10" id="KW-1185">Reference proteome</keyword>
<dbReference type="SMART" id="SM00965">
    <property type="entry name" value="STN"/>
    <property type="match status" value="1"/>
</dbReference>
<dbReference type="Gene3D" id="2.40.170.20">
    <property type="entry name" value="TonB-dependent receptor, beta-barrel domain"/>
    <property type="match status" value="1"/>
</dbReference>
<keyword evidence="4" id="KW-0408">Iron</keyword>
<sequence>MVSNLHRGAAVWASGVSVVAMGVAWGAQAQVRRFDVPAQAAQSGVQELGRQSGLQLLAAQEDLVGRRTAAVVGDFDAREGVQRGLKGSGLAVRSDSGRTLTLGVARSDGSVIGRVFDPASGEYMRNAIVRLTTSGGESRATTSGERGEFRLTEVPTGAAQVTVSFMGFADQTLKVDVASGATTNIEISLRRPADAEAVVVEDVIVTASVRDGDARAIMSQRESMDIKNSLSSESFGDIAEGNVGEFIKFMPGVDTEGDGDDTVRYVRLRGLPPEYTAVTVNGVSMAAADANAGSSTSRSFSFEQVSLSSIDSIEISKTTSADVDANAPAGTINLRTKRAFDRKGRRVVAQVSGFTHSDQWNDRATGPGEGDHDRRISPSGQFEYSNVFFDHRLGVVASVSQSNTYTEMEQAFYPRSYVPNAVSPDPMAMTTINAHMRGQEVSRFAASLTLDYRASDNLILSLSAIHNDAYLWSGQRTKLFTTGARTYGVIGDAALDFTTQQPADKFGVSPQSNIISKRGRGQTFVPSFEFTGEHFSLDGNLSYSDSSSTYNPLGREGAIYNLVTAPSAAGNFSASRSGLMETDFQIVQTSGPDWADPASYKASSIVVTAQDGRYARTEMAGGALNLSFETHTPIAPITFKTGVKAKRAVYDFGNERVAHQYRYVGPLNVAQFMQANASATELNFNDMGLRYTSISGSDRLFMPSNYKIGQLLLSHPEQFEHVLSAADYYTAYVANERHFEEDTNAAYFMATSSVTDRLTLRAGLRWEETRTRAREVDPLSAEAVKGAGFAVSATTGRATTIDGIKYQYESRPRIDRKGKYDYFFPSASAKFAINDSTDLQIGYSRTIRRPEVNVLAGVWSVNDEALVVTAPNPGLEPEISDNISIRVAKYFEPVGLIAFNYYRNSVKGLFQTEELTADEFGYTGQEYAGYTFRTTRTVDGQSIKIEGYELEFNHALSYLPGALSGLTVRGSYTHTKPEVPIALSAENFATLALAYKHGPLSLNLNTAWTGEKLNSVSTGSFIEPRVSADLSGSLRLRQNWSLFFSLRNLLNAPTNIVLPGVETPNGFIPDHAGDHREYGRSATFGLRAVF</sequence>
<dbReference type="InterPro" id="IPR010104">
    <property type="entry name" value="TonB_rcpt_bac"/>
</dbReference>
<keyword evidence="5 7" id="KW-0472">Membrane</keyword>
<comment type="similarity">
    <text evidence="7">Belongs to the TonB-dependent receptor family.</text>
</comment>
<feature type="domain" description="Secretin/TonB short N-terminal" evidence="8">
    <location>
        <begin position="54"/>
        <end position="105"/>
    </location>
</feature>
<dbReference type="InterPro" id="IPR036942">
    <property type="entry name" value="Beta-barrel_TonB_sf"/>
</dbReference>
<keyword evidence="3" id="KW-0410">Iron transport</keyword>
<dbReference type="Gene3D" id="3.55.50.30">
    <property type="match status" value="1"/>
</dbReference>
<evidence type="ECO:0000256" key="5">
    <source>
        <dbReference type="ARBA" id="ARBA00023136"/>
    </source>
</evidence>
<name>A0ABV2ENQ2_9CAUL</name>
<keyword evidence="2" id="KW-0813">Transport</keyword>
<dbReference type="InterPro" id="IPR037066">
    <property type="entry name" value="Plug_dom_sf"/>
</dbReference>
<dbReference type="PANTHER" id="PTHR40980">
    <property type="entry name" value="PLUG DOMAIN-CONTAINING PROTEIN"/>
    <property type="match status" value="1"/>
</dbReference>
<keyword evidence="6" id="KW-0998">Cell outer membrane</keyword>
<dbReference type="Pfam" id="PF07715">
    <property type="entry name" value="Plug"/>
    <property type="match status" value="1"/>
</dbReference>
<dbReference type="RefSeq" id="WP_354298537.1">
    <property type="nucleotide sequence ID" value="NZ_JBEPLU010000005.1"/>
</dbReference>
<dbReference type="Gene3D" id="2.60.40.1120">
    <property type="entry name" value="Carboxypeptidase-like, regulatory domain"/>
    <property type="match status" value="1"/>
</dbReference>
<keyword evidence="3" id="KW-0406">Ion transport</keyword>
<evidence type="ECO:0000256" key="3">
    <source>
        <dbReference type="ARBA" id="ARBA00022496"/>
    </source>
</evidence>
<dbReference type="Proteomes" id="UP001549110">
    <property type="component" value="Unassembled WGS sequence"/>
</dbReference>
<dbReference type="SUPFAM" id="SSF56935">
    <property type="entry name" value="Porins"/>
    <property type="match status" value="1"/>
</dbReference>
<evidence type="ECO:0000313" key="10">
    <source>
        <dbReference type="Proteomes" id="UP001549110"/>
    </source>
</evidence>
<evidence type="ECO:0000256" key="2">
    <source>
        <dbReference type="ARBA" id="ARBA00022448"/>
    </source>
</evidence>
<evidence type="ECO:0000259" key="8">
    <source>
        <dbReference type="SMART" id="SM00965"/>
    </source>
</evidence>
<evidence type="ECO:0000256" key="7">
    <source>
        <dbReference type="RuleBase" id="RU003357"/>
    </source>
</evidence>
<dbReference type="PANTHER" id="PTHR40980:SF4">
    <property type="entry name" value="TONB-DEPENDENT RECEPTOR-LIKE BETA-BARREL DOMAIN-CONTAINING PROTEIN"/>
    <property type="match status" value="1"/>
</dbReference>
<accession>A0ABV2ENQ2</accession>
<dbReference type="InterPro" id="IPR012910">
    <property type="entry name" value="Plug_dom"/>
</dbReference>
<dbReference type="Pfam" id="PF13620">
    <property type="entry name" value="CarboxypepD_reg"/>
    <property type="match status" value="1"/>
</dbReference>
<dbReference type="InterPro" id="IPR008969">
    <property type="entry name" value="CarboxyPept-like_regulatory"/>
</dbReference>